<dbReference type="PANTHER" id="PTHR46082">
    <property type="entry name" value="ATP/GTP-BINDING PROTEIN-RELATED"/>
    <property type="match status" value="1"/>
</dbReference>
<name>A0A4U7ARM8_9PEZI</name>
<evidence type="ECO:0000313" key="2">
    <source>
        <dbReference type="Proteomes" id="UP000308133"/>
    </source>
</evidence>
<dbReference type="Gene3D" id="3.40.50.1580">
    <property type="entry name" value="Nucleoside phosphorylase domain"/>
    <property type="match status" value="1"/>
</dbReference>
<organism evidence="1 2">
    <name type="scientific">Elsinoe australis</name>
    <dbReference type="NCBI Taxonomy" id="40998"/>
    <lineage>
        <taxon>Eukaryota</taxon>
        <taxon>Fungi</taxon>
        <taxon>Dikarya</taxon>
        <taxon>Ascomycota</taxon>
        <taxon>Pezizomycotina</taxon>
        <taxon>Dothideomycetes</taxon>
        <taxon>Dothideomycetidae</taxon>
        <taxon>Myriangiales</taxon>
        <taxon>Elsinoaceae</taxon>
        <taxon>Elsinoe</taxon>
    </lineage>
</organism>
<dbReference type="GO" id="GO:0003824">
    <property type="term" value="F:catalytic activity"/>
    <property type="evidence" value="ECO:0007669"/>
    <property type="project" value="InterPro"/>
</dbReference>
<evidence type="ECO:0000313" key="1">
    <source>
        <dbReference type="EMBL" id="TKX20609.1"/>
    </source>
</evidence>
<gene>
    <name evidence="1" type="ORF">C1H76_7197</name>
</gene>
<sequence>MPGGKYGVTSATTVATNMIRTFPSIRFGFMVGIGDGASSGVVQYDLGRDEQGKGFCPTDYLTQSPLALLTKLNSLKGRRRLKHTIHQDVLRRLVGIMPDVQGVFHRPSLETDKLAKSEFLHPDDTACPACASGTVEYLVDWTDRSQRHVRRDPAIHYVPIASGSGYYKTAVTSGGANIRRDFMATKYIREW</sequence>
<dbReference type="AlphaFoldDB" id="A0A4U7ARM8"/>
<comment type="caution">
    <text evidence="1">The sequence shown here is derived from an EMBL/GenBank/DDBJ whole genome shotgun (WGS) entry which is preliminary data.</text>
</comment>
<accession>A0A4U7ARM8</accession>
<proteinExistence type="predicted"/>
<dbReference type="InterPro" id="IPR053137">
    <property type="entry name" value="NLR-like"/>
</dbReference>
<dbReference type="Proteomes" id="UP000308133">
    <property type="component" value="Unassembled WGS sequence"/>
</dbReference>
<dbReference type="PANTHER" id="PTHR46082:SF11">
    <property type="entry name" value="AAA+ ATPASE DOMAIN-CONTAINING PROTEIN-RELATED"/>
    <property type="match status" value="1"/>
</dbReference>
<dbReference type="EMBL" id="PTQR01000087">
    <property type="protein sequence ID" value="TKX20609.1"/>
    <property type="molecule type" value="Genomic_DNA"/>
</dbReference>
<reference evidence="1 2" key="1">
    <citation type="submission" date="2018-02" db="EMBL/GenBank/DDBJ databases">
        <title>Draft genome sequences of Elsinoe sp., causing black scab on jojoba.</title>
        <authorList>
            <person name="Stodart B."/>
            <person name="Jeffress S."/>
            <person name="Ash G."/>
            <person name="Arun Chinnappa K."/>
        </authorList>
    </citation>
    <scope>NUCLEOTIDE SEQUENCE [LARGE SCALE GENOMIC DNA]</scope>
    <source>
        <strain evidence="1 2">Hillstone_2</strain>
    </source>
</reference>
<protein>
    <submittedName>
        <fullName evidence="1">Uncharacterized protein</fullName>
    </submittedName>
</protein>
<dbReference type="InterPro" id="IPR035994">
    <property type="entry name" value="Nucleoside_phosphorylase_sf"/>
</dbReference>
<dbReference type="GO" id="GO:0009116">
    <property type="term" value="P:nucleoside metabolic process"/>
    <property type="evidence" value="ECO:0007669"/>
    <property type="project" value="InterPro"/>
</dbReference>